<dbReference type="AlphaFoldDB" id="A0A2M8LB48"/>
<evidence type="ECO:0000259" key="3">
    <source>
        <dbReference type="SMART" id="SM01027"/>
    </source>
</evidence>
<dbReference type="GO" id="GO:0016787">
    <property type="term" value="F:hydrolase activity"/>
    <property type="evidence" value="ECO:0007669"/>
    <property type="project" value="UniProtKB-KW"/>
</dbReference>
<dbReference type="Proteomes" id="UP000230959">
    <property type="component" value="Unassembled WGS sequence"/>
</dbReference>
<accession>A0A2M8LB48</accession>
<comment type="caution">
    <text evidence="4">The sequence shown here is derived from an EMBL/GenBank/DDBJ whole genome shotgun (WGS) entry which is preliminary data.</text>
</comment>
<name>A0A2M8LB48_9BACT</name>
<reference evidence="5" key="1">
    <citation type="submission" date="2017-09" db="EMBL/GenBank/DDBJ databases">
        <title>Depth-based differentiation of microbial function through sediment-hosted aquifers and enrichment of novel symbionts in the deep terrestrial subsurface.</title>
        <authorList>
            <person name="Probst A.J."/>
            <person name="Ladd B."/>
            <person name="Jarett J.K."/>
            <person name="Geller-Mcgrath D.E."/>
            <person name="Sieber C.M.K."/>
            <person name="Emerson J.B."/>
            <person name="Anantharaman K."/>
            <person name="Thomas B.C."/>
            <person name="Malmstrom R."/>
            <person name="Stieglmeier M."/>
            <person name="Klingl A."/>
            <person name="Woyke T."/>
            <person name="Ryan C.M."/>
            <person name="Banfield J.F."/>
        </authorList>
    </citation>
    <scope>NUCLEOTIDE SEQUENCE [LARGE SCALE GENOMIC DNA]</scope>
</reference>
<dbReference type="Pfam" id="PF00753">
    <property type="entry name" value="Lactamase_B"/>
    <property type="match status" value="1"/>
</dbReference>
<dbReference type="InterPro" id="IPR036866">
    <property type="entry name" value="RibonucZ/Hydroxyglut_hydro"/>
</dbReference>
<dbReference type="Pfam" id="PF07521">
    <property type="entry name" value="RMMBL"/>
    <property type="match status" value="1"/>
</dbReference>
<protein>
    <recommendedName>
        <fullName evidence="6">MBL fold hydrolase</fullName>
    </recommendedName>
</protein>
<sequence>MKEKNISENKVKIYFHGASGEVTGSNYLLELEAVDGKKTKVLIDCGLYQGGKICEDKNREPFPYDPASLDAVIVTHAHLDHIGRIPKLKKDGFKGKIYSTYPTKDFANLMLTDSVGVLTKEAVREGLELIYEEKDVQAAMAAWEAKEYEDGFTIGGLSFLLKDAGHILGSAIVEVKLAENADSKKIVFSGDLGNSPEPLLRETSRVKDANYLIIESTYGDRLHEDRAESDLKLERIIEDIAVKNGVLMIPAFSLERTQKILFQINNLIENGRIPKIPVFLDSPLSIKATRVYKGYSKYYNDDAKEIMLEDNDLFSFPGLVQTLETEESKSIANKPSPKIIIAGSGMLNGGRILHHAKKYLPDKNNVLLLVSYQAAGSLGRQLQEGAKAVSIMGETVPVLAKVAEMGGYSSHADANGLFSFVDHSADTLLKIFVAHGELKAGSFFAQRLKDYAGLDAVVVKSGDCFEVEL</sequence>
<dbReference type="InterPro" id="IPR001279">
    <property type="entry name" value="Metallo-B-lactamas"/>
</dbReference>
<dbReference type="PANTHER" id="PTHR11203:SF37">
    <property type="entry name" value="INTEGRATOR COMPLEX SUBUNIT 11"/>
    <property type="match status" value="1"/>
</dbReference>
<dbReference type="Gene3D" id="3.60.15.10">
    <property type="entry name" value="Ribonuclease Z/Hydroxyacylglutathione hydrolase-like"/>
    <property type="match status" value="1"/>
</dbReference>
<evidence type="ECO:0000259" key="2">
    <source>
        <dbReference type="SMART" id="SM00849"/>
    </source>
</evidence>
<gene>
    <name evidence="4" type="ORF">COV02_00535</name>
</gene>
<dbReference type="CDD" id="cd16295">
    <property type="entry name" value="TTHA0252-CPSF-like_MBL-fold"/>
    <property type="match status" value="1"/>
</dbReference>
<proteinExistence type="predicted"/>
<dbReference type="InterPro" id="IPR022712">
    <property type="entry name" value="Beta_Casp"/>
</dbReference>
<dbReference type="Pfam" id="PF10996">
    <property type="entry name" value="Beta-Casp"/>
    <property type="match status" value="1"/>
</dbReference>
<dbReference type="InterPro" id="IPR011108">
    <property type="entry name" value="RMMBL"/>
</dbReference>
<dbReference type="InterPro" id="IPR050698">
    <property type="entry name" value="MBL"/>
</dbReference>
<evidence type="ECO:0008006" key="6">
    <source>
        <dbReference type="Google" id="ProtNLM"/>
    </source>
</evidence>
<dbReference type="SMART" id="SM00849">
    <property type="entry name" value="Lactamase_B"/>
    <property type="match status" value="1"/>
</dbReference>
<feature type="domain" description="Beta-Casp" evidence="3">
    <location>
        <begin position="257"/>
        <end position="382"/>
    </location>
</feature>
<dbReference type="PANTHER" id="PTHR11203">
    <property type="entry name" value="CLEAVAGE AND POLYADENYLATION SPECIFICITY FACTOR FAMILY MEMBER"/>
    <property type="match status" value="1"/>
</dbReference>
<feature type="domain" description="Metallo-beta-lactamase" evidence="2">
    <location>
        <begin position="23"/>
        <end position="240"/>
    </location>
</feature>
<dbReference type="SMART" id="SM01027">
    <property type="entry name" value="Beta-Casp"/>
    <property type="match status" value="1"/>
</dbReference>
<dbReference type="GO" id="GO:0004521">
    <property type="term" value="F:RNA endonuclease activity"/>
    <property type="evidence" value="ECO:0007669"/>
    <property type="project" value="TreeGrafter"/>
</dbReference>
<evidence type="ECO:0000313" key="4">
    <source>
        <dbReference type="EMBL" id="PJE73814.1"/>
    </source>
</evidence>
<organism evidence="4 5">
    <name type="scientific">Candidatus Terrybacteria bacterium CG10_big_fil_rev_8_21_14_0_10_41_10</name>
    <dbReference type="NCBI Taxonomy" id="1975026"/>
    <lineage>
        <taxon>Bacteria</taxon>
        <taxon>Candidatus Terryibacteriota</taxon>
    </lineage>
</organism>
<evidence type="ECO:0000313" key="5">
    <source>
        <dbReference type="Proteomes" id="UP000230959"/>
    </source>
</evidence>
<dbReference type="Gene3D" id="3.40.50.10890">
    <property type="match status" value="1"/>
</dbReference>
<dbReference type="EMBL" id="PFER01000010">
    <property type="protein sequence ID" value="PJE73814.1"/>
    <property type="molecule type" value="Genomic_DNA"/>
</dbReference>
<dbReference type="SUPFAM" id="SSF56281">
    <property type="entry name" value="Metallo-hydrolase/oxidoreductase"/>
    <property type="match status" value="1"/>
</dbReference>
<keyword evidence="1" id="KW-0378">Hydrolase</keyword>
<evidence type="ECO:0000256" key="1">
    <source>
        <dbReference type="ARBA" id="ARBA00022801"/>
    </source>
</evidence>